<dbReference type="Proteomes" id="UP000887579">
    <property type="component" value="Unplaced"/>
</dbReference>
<name>A0AC34GGG6_9BILA</name>
<dbReference type="WBParaSite" id="ES5_v2.g28685.t1">
    <property type="protein sequence ID" value="ES5_v2.g28685.t1"/>
    <property type="gene ID" value="ES5_v2.g28685"/>
</dbReference>
<evidence type="ECO:0000313" key="2">
    <source>
        <dbReference type="WBParaSite" id="ES5_v2.g28685.t1"/>
    </source>
</evidence>
<protein>
    <submittedName>
        <fullName evidence="2">Uncharacterized protein</fullName>
    </submittedName>
</protein>
<accession>A0AC34GGG6</accession>
<evidence type="ECO:0000313" key="1">
    <source>
        <dbReference type="Proteomes" id="UP000887579"/>
    </source>
</evidence>
<proteinExistence type="predicted"/>
<organism evidence="1 2">
    <name type="scientific">Panagrolaimus sp. ES5</name>
    <dbReference type="NCBI Taxonomy" id="591445"/>
    <lineage>
        <taxon>Eukaryota</taxon>
        <taxon>Metazoa</taxon>
        <taxon>Ecdysozoa</taxon>
        <taxon>Nematoda</taxon>
        <taxon>Chromadorea</taxon>
        <taxon>Rhabditida</taxon>
        <taxon>Tylenchina</taxon>
        <taxon>Panagrolaimomorpha</taxon>
        <taxon>Panagrolaimoidea</taxon>
        <taxon>Panagrolaimidae</taxon>
        <taxon>Panagrolaimus</taxon>
    </lineage>
</organism>
<reference evidence="2" key="1">
    <citation type="submission" date="2022-11" db="UniProtKB">
        <authorList>
            <consortium name="WormBaseParasite"/>
        </authorList>
    </citation>
    <scope>IDENTIFICATION</scope>
</reference>
<sequence>MHDEELDKYITEEFLTKIRTPELEQVDAELRKMM</sequence>